<keyword evidence="8" id="KW-0547">Nucleotide-binding</keyword>
<evidence type="ECO:0000256" key="12">
    <source>
        <dbReference type="ARBA" id="ARBA00022967"/>
    </source>
</evidence>
<feature type="region of interest" description="Disordered" evidence="22">
    <location>
        <begin position="1"/>
        <end position="39"/>
    </location>
</feature>
<dbReference type="Proteomes" id="UP000749293">
    <property type="component" value="Unassembled WGS sequence"/>
</dbReference>
<comment type="subcellular location">
    <subcellularLocation>
        <location evidence="2">Cell membrane</location>
        <topology evidence="2">Multi-pass membrane protein</topology>
    </subcellularLocation>
</comment>
<dbReference type="SUPFAM" id="SSF81660">
    <property type="entry name" value="Metal cation-transporting ATPase, ATP-binding domain N"/>
    <property type="match status" value="1"/>
</dbReference>
<evidence type="ECO:0000256" key="8">
    <source>
        <dbReference type="ARBA" id="ARBA00022741"/>
    </source>
</evidence>
<evidence type="ECO:0000256" key="6">
    <source>
        <dbReference type="ARBA" id="ARBA00022692"/>
    </source>
</evidence>
<evidence type="ECO:0000256" key="14">
    <source>
        <dbReference type="ARBA" id="ARBA00023053"/>
    </source>
</evidence>
<evidence type="ECO:0000256" key="1">
    <source>
        <dbReference type="ARBA" id="ARBA00001946"/>
    </source>
</evidence>
<evidence type="ECO:0000256" key="3">
    <source>
        <dbReference type="ARBA" id="ARBA00022448"/>
    </source>
</evidence>
<dbReference type="GO" id="GO:0008554">
    <property type="term" value="F:P-type sodium transporter activity"/>
    <property type="evidence" value="ECO:0007669"/>
    <property type="project" value="UniProtKB-EC"/>
</dbReference>
<dbReference type="Gene3D" id="3.40.1110.10">
    <property type="entry name" value="Calcium-transporting ATPase, cytoplasmic domain N"/>
    <property type="match status" value="1"/>
</dbReference>
<dbReference type="RefSeq" id="XP_035321650.1">
    <property type="nucleotide sequence ID" value="XM_035468516.1"/>
</dbReference>
<dbReference type="SUPFAM" id="SSF56784">
    <property type="entry name" value="HAD-like"/>
    <property type="match status" value="1"/>
</dbReference>
<feature type="transmembrane region" description="Helical" evidence="23">
    <location>
        <begin position="102"/>
        <end position="125"/>
    </location>
</feature>
<evidence type="ECO:0000256" key="21">
    <source>
        <dbReference type="ARBA" id="ARBA00049499"/>
    </source>
</evidence>
<keyword evidence="13 23" id="KW-1133">Transmembrane helix</keyword>
<dbReference type="FunFam" id="1.20.1110.10:FF:000015">
    <property type="entry name" value="Sodium ion P-type ATPase"/>
    <property type="match status" value="1"/>
</dbReference>
<evidence type="ECO:0000313" key="26">
    <source>
        <dbReference type="Proteomes" id="UP000749293"/>
    </source>
</evidence>
<dbReference type="InterPro" id="IPR004014">
    <property type="entry name" value="ATPase_P-typ_cation-transptr_N"/>
</dbReference>
<dbReference type="GO" id="GO:0016887">
    <property type="term" value="F:ATP hydrolysis activity"/>
    <property type="evidence" value="ECO:0007669"/>
    <property type="project" value="InterPro"/>
</dbReference>
<evidence type="ECO:0000256" key="4">
    <source>
        <dbReference type="ARBA" id="ARBA00022475"/>
    </source>
</evidence>
<comment type="similarity">
    <text evidence="18">Belongs to the cation transport ATPase (P-type) (TC 3.A.3) family. Type IID subfamily.</text>
</comment>
<keyword evidence="11" id="KW-0630">Potassium</keyword>
<dbReference type="PANTHER" id="PTHR42861">
    <property type="entry name" value="CALCIUM-TRANSPORTING ATPASE"/>
    <property type="match status" value="1"/>
</dbReference>
<reference evidence="25" key="1">
    <citation type="submission" date="2020-03" db="EMBL/GenBank/DDBJ databases">
        <title>Site-based positive gene gene selection in Geosmithia morbida across the United States reveals a broad range of putative effectors and factors for local host and environmental adapation.</title>
        <authorList>
            <person name="Onufrak A."/>
            <person name="Murdoch R.W."/>
            <person name="Gazis R."/>
            <person name="Huff M."/>
            <person name="Staton M."/>
            <person name="Klingeman W."/>
            <person name="Hadziabdic D."/>
        </authorList>
    </citation>
    <scope>NUCLEOTIDE SEQUENCE</scope>
    <source>
        <strain evidence="25">1262</strain>
    </source>
</reference>
<feature type="compositionally biased region" description="Polar residues" evidence="22">
    <location>
        <begin position="1"/>
        <end position="11"/>
    </location>
</feature>
<dbReference type="InterPro" id="IPR059000">
    <property type="entry name" value="ATPase_P-type_domA"/>
</dbReference>
<evidence type="ECO:0000259" key="24">
    <source>
        <dbReference type="SMART" id="SM00831"/>
    </source>
</evidence>
<dbReference type="GO" id="GO:0046872">
    <property type="term" value="F:metal ion binding"/>
    <property type="evidence" value="ECO:0007669"/>
    <property type="project" value="UniProtKB-KW"/>
</dbReference>
<feature type="transmembrane region" description="Helical" evidence="23">
    <location>
        <begin position="863"/>
        <end position="883"/>
    </location>
</feature>
<keyword evidence="14" id="KW-0915">Sodium</keyword>
<dbReference type="GO" id="GO:0006813">
    <property type="term" value="P:potassium ion transport"/>
    <property type="evidence" value="ECO:0007669"/>
    <property type="project" value="UniProtKB-KW"/>
</dbReference>
<evidence type="ECO:0000256" key="19">
    <source>
        <dbReference type="ARBA" id="ARBA00035029"/>
    </source>
</evidence>
<dbReference type="SUPFAM" id="SSF81665">
    <property type="entry name" value="Calcium ATPase, transmembrane domain M"/>
    <property type="match status" value="1"/>
</dbReference>
<keyword evidence="10" id="KW-0460">Magnesium</keyword>
<evidence type="ECO:0000256" key="23">
    <source>
        <dbReference type="SAM" id="Phobius"/>
    </source>
</evidence>
<keyword evidence="3" id="KW-0813">Transport</keyword>
<dbReference type="GeneID" id="55972771"/>
<keyword evidence="15" id="KW-0406">Ion transport</keyword>
<evidence type="ECO:0000256" key="17">
    <source>
        <dbReference type="ARBA" id="ARBA00023201"/>
    </source>
</evidence>
<proteinExistence type="inferred from homology"/>
<dbReference type="Pfam" id="PF08282">
    <property type="entry name" value="Hydrolase_3"/>
    <property type="match status" value="1"/>
</dbReference>
<dbReference type="PRINTS" id="PR00120">
    <property type="entry name" value="HATPASE"/>
</dbReference>
<dbReference type="InterPro" id="IPR023299">
    <property type="entry name" value="ATPase_P-typ_cyto_dom_N"/>
</dbReference>
<keyword evidence="12" id="KW-1278">Translocase</keyword>
<evidence type="ECO:0000313" key="25">
    <source>
        <dbReference type="EMBL" id="KAF4122998.1"/>
    </source>
</evidence>
<accession>A0A9P4YWK1</accession>
<name>A0A9P4YWK1_9HYPO</name>
<feature type="transmembrane region" description="Helical" evidence="23">
    <location>
        <begin position="990"/>
        <end position="1010"/>
    </location>
</feature>
<protein>
    <recommendedName>
        <fullName evidence="19">P-type Na(+) transporter</fullName>
        <ecNumber evidence="19">7.2.2.3</ecNumber>
    </recommendedName>
</protein>
<feature type="transmembrane region" description="Helical" evidence="23">
    <location>
        <begin position="345"/>
        <end position="372"/>
    </location>
</feature>
<keyword evidence="5" id="KW-0633">Potassium transport</keyword>
<evidence type="ECO:0000256" key="22">
    <source>
        <dbReference type="SAM" id="MobiDB-lite"/>
    </source>
</evidence>
<evidence type="ECO:0000256" key="11">
    <source>
        <dbReference type="ARBA" id="ARBA00022958"/>
    </source>
</evidence>
<keyword evidence="26" id="KW-1185">Reference proteome</keyword>
<dbReference type="InterPro" id="IPR006068">
    <property type="entry name" value="ATPase_P-typ_cation-transptr_C"/>
</dbReference>
<dbReference type="NCBIfam" id="TIGR01494">
    <property type="entry name" value="ATPase_P-type"/>
    <property type="match status" value="2"/>
</dbReference>
<dbReference type="FunFam" id="3.40.50.1000:FF:000047">
    <property type="entry name" value="Sodium P-type ATPase"/>
    <property type="match status" value="1"/>
</dbReference>
<feature type="domain" description="Cation-transporting P-type ATPase N-terminal" evidence="24">
    <location>
        <begin position="53"/>
        <end position="127"/>
    </location>
</feature>
<evidence type="ECO:0000256" key="13">
    <source>
        <dbReference type="ARBA" id="ARBA00022989"/>
    </source>
</evidence>
<dbReference type="InterPro" id="IPR023214">
    <property type="entry name" value="HAD_sf"/>
</dbReference>
<evidence type="ECO:0000256" key="5">
    <source>
        <dbReference type="ARBA" id="ARBA00022538"/>
    </source>
</evidence>
<comment type="catalytic activity">
    <reaction evidence="21">
        <text>Na(+)(in) + ATP + H2O = Na(+)(out) + ADP + phosphate + H(+)</text>
        <dbReference type="Rhea" id="RHEA:14633"/>
        <dbReference type="ChEBI" id="CHEBI:15377"/>
        <dbReference type="ChEBI" id="CHEBI:15378"/>
        <dbReference type="ChEBI" id="CHEBI:29101"/>
        <dbReference type="ChEBI" id="CHEBI:30616"/>
        <dbReference type="ChEBI" id="CHEBI:43474"/>
        <dbReference type="ChEBI" id="CHEBI:456216"/>
        <dbReference type="EC" id="7.2.2.3"/>
    </reaction>
    <physiologicalReaction direction="left-to-right" evidence="21">
        <dbReference type="Rhea" id="RHEA:14634"/>
    </physiologicalReaction>
</comment>
<dbReference type="SFLD" id="SFLDS00003">
    <property type="entry name" value="Haloacid_Dehalogenase"/>
    <property type="match status" value="1"/>
</dbReference>
<dbReference type="Pfam" id="PF00122">
    <property type="entry name" value="E1-E2_ATPase"/>
    <property type="match status" value="1"/>
</dbReference>
<feature type="transmembrane region" description="Helical" evidence="23">
    <location>
        <begin position="958"/>
        <end position="978"/>
    </location>
</feature>
<evidence type="ECO:0000256" key="9">
    <source>
        <dbReference type="ARBA" id="ARBA00022840"/>
    </source>
</evidence>
<dbReference type="InterPro" id="IPR001757">
    <property type="entry name" value="P_typ_ATPase"/>
</dbReference>
<keyword evidence="9" id="KW-0067">ATP-binding</keyword>
<evidence type="ECO:0000256" key="20">
    <source>
        <dbReference type="ARBA" id="ARBA00048599"/>
    </source>
</evidence>
<dbReference type="EC" id="7.2.2.3" evidence="19"/>
<organism evidence="25 26">
    <name type="scientific">Geosmithia morbida</name>
    <dbReference type="NCBI Taxonomy" id="1094350"/>
    <lineage>
        <taxon>Eukaryota</taxon>
        <taxon>Fungi</taxon>
        <taxon>Dikarya</taxon>
        <taxon>Ascomycota</taxon>
        <taxon>Pezizomycotina</taxon>
        <taxon>Sordariomycetes</taxon>
        <taxon>Hypocreomycetidae</taxon>
        <taxon>Hypocreales</taxon>
        <taxon>Bionectriaceae</taxon>
        <taxon>Geosmithia</taxon>
    </lineage>
</organism>
<keyword evidence="6 23" id="KW-0812">Transmembrane</keyword>
<feature type="transmembrane region" description="Helical" evidence="23">
    <location>
        <begin position="131"/>
        <end position="147"/>
    </location>
</feature>
<dbReference type="GO" id="GO:0005524">
    <property type="term" value="F:ATP binding"/>
    <property type="evidence" value="ECO:0007669"/>
    <property type="project" value="UniProtKB-KW"/>
</dbReference>
<dbReference type="InterPro" id="IPR023298">
    <property type="entry name" value="ATPase_P-typ_TM_dom_sf"/>
</dbReference>
<dbReference type="PROSITE" id="PS00154">
    <property type="entry name" value="ATPASE_E1_E2"/>
    <property type="match status" value="1"/>
</dbReference>
<dbReference type="Pfam" id="PF00689">
    <property type="entry name" value="Cation_ATPase_C"/>
    <property type="match status" value="1"/>
</dbReference>
<dbReference type="SUPFAM" id="SSF81653">
    <property type="entry name" value="Calcium ATPase, transduction domain A"/>
    <property type="match status" value="1"/>
</dbReference>
<evidence type="ECO:0000256" key="10">
    <source>
        <dbReference type="ARBA" id="ARBA00022842"/>
    </source>
</evidence>
<dbReference type="Gene3D" id="1.20.1110.10">
    <property type="entry name" value="Calcium-transporting ATPase, transmembrane domain"/>
    <property type="match status" value="1"/>
</dbReference>
<dbReference type="AlphaFoldDB" id="A0A9P4YWK1"/>
<feature type="transmembrane region" description="Helical" evidence="23">
    <location>
        <begin position="318"/>
        <end position="339"/>
    </location>
</feature>
<dbReference type="EMBL" id="JAANYQ010000007">
    <property type="protein sequence ID" value="KAF4122998.1"/>
    <property type="molecule type" value="Genomic_DNA"/>
</dbReference>
<dbReference type="GO" id="GO:0005886">
    <property type="term" value="C:plasma membrane"/>
    <property type="evidence" value="ECO:0007669"/>
    <property type="project" value="UniProtKB-SubCell"/>
</dbReference>
<feature type="compositionally biased region" description="Pro residues" evidence="22">
    <location>
        <begin position="29"/>
        <end position="39"/>
    </location>
</feature>
<dbReference type="Gene3D" id="3.40.50.1000">
    <property type="entry name" value="HAD superfamily/HAD-like"/>
    <property type="match status" value="1"/>
</dbReference>
<comment type="cofactor">
    <cofactor evidence="1">
        <name>Mg(2+)</name>
        <dbReference type="ChEBI" id="CHEBI:18420"/>
    </cofactor>
</comment>
<dbReference type="PRINTS" id="PR00119">
    <property type="entry name" value="CATATPASE"/>
</dbReference>
<dbReference type="InterPro" id="IPR044492">
    <property type="entry name" value="P_typ_ATPase_HD_dom"/>
</dbReference>
<keyword evidence="16 23" id="KW-0472">Membrane</keyword>
<evidence type="ECO:0000256" key="15">
    <source>
        <dbReference type="ARBA" id="ARBA00023065"/>
    </source>
</evidence>
<dbReference type="FunFam" id="3.40.50.1000:FF:000001">
    <property type="entry name" value="Phospholipid-transporting ATPase IC"/>
    <property type="match status" value="1"/>
</dbReference>
<comment type="catalytic activity">
    <reaction evidence="20">
        <text>K(+)(in) + ATP + H2O = K(+)(out) + ADP + phosphate + H(+)</text>
        <dbReference type="Rhea" id="RHEA:75815"/>
        <dbReference type="ChEBI" id="CHEBI:15377"/>
        <dbReference type="ChEBI" id="CHEBI:15378"/>
        <dbReference type="ChEBI" id="CHEBI:29103"/>
        <dbReference type="ChEBI" id="CHEBI:30616"/>
        <dbReference type="ChEBI" id="CHEBI:43474"/>
        <dbReference type="ChEBI" id="CHEBI:456216"/>
    </reaction>
</comment>
<gene>
    <name evidence="25" type="ORF">GMORB2_6546</name>
</gene>
<keyword evidence="4" id="KW-1003">Cell membrane</keyword>
<dbReference type="InterPro" id="IPR036412">
    <property type="entry name" value="HAD-like_sf"/>
</dbReference>
<dbReference type="SFLD" id="SFLDG00002">
    <property type="entry name" value="C1.7:_P-type_atpase_like"/>
    <property type="match status" value="1"/>
</dbReference>
<feature type="region of interest" description="Disordered" evidence="22">
    <location>
        <begin position="465"/>
        <end position="487"/>
    </location>
</feature>
<dbReference type="NCBIfam" id="TIGR01523">
    <property type="entry name" value="ATPase-IID_K-Na"/>
    <property type="match status" value="1"/>
</dbReference>
<sequence>MGESTAISTNGGLHASSSADSSPAASQDDPPPIAEPPEPQYTIQENQQEKHCFPHTLSVDGVAKSLATHIDHGLSNQDAATRLARDGPNTIKAAKGTSIWEIFVAQIANALTVVLIAVAALSFAIHDYVEGSVVIAVIVLNIVVGLVQDYSAEQTIQSLYALSTPKCKVIRDGISDTVKAETVVKGDIVVLATGDVVPADMRLIQGMNLATDEALLTGESVAITKNPDDVFDEPDMPIGDRTNLVYAGSSVTRGRGSGIVVATAMETEVGQIAEMLGRTDDDMVGKSGLAKFLTKIWHTTRGILGLEGTPLQTTLSKFALLLFALAILLAIIVFAVSRFDINGEVLLYGIVVGVAVIPESLLAVLTLTMAVATKAMVKGNVIVRQMTSLEAVGGVTNICSDKTGTLTQGRMITRKVWLRGGIEGSVEGAGNPYDPSAGTVTWSGSLAGSCLGRFLTTLTLCNNSTVTDGKKEPETDTSSVTTANDGADWKALGEPTEIALKVFAMRFGRSHAGGSDMLVAEHPFDSAIKLMSVVYSNEVEKSCTVYTKGAVEVMLPILDEDQQLKSEILAKAEELAGQGLRVLCVATKSMDGEEAGVDGADRAKAEKDLHFLGLAALYDPPRVETAGAVKACHRAGITVHMVTGDHIKTARSIAYEVGILDKNTPLQSSAVMAASDFNNMSDDEIDAMDRLPVVLARCSPLSKVRMIESLHRRKAFCIMTGDGVNDSPALKKADVGIAMGDRGSDVAKEASDMVLTDDNFASIVTAIKEGRRLSDNIQKFLLHLLTSNLAQVVLLLIGLVCKDVTGHSVFPLSPLEVLWANLITSSPLALGLGLEEAQPDILERPPRDLRVGVFTRDMIRDQLVYGVNMGVNCLMVFLIVVYAGSGEGYHLLPAGCNDGAGAKCDTIFEARAATFSTFSFLLLVKSWEVKHFHRSLFAMDDRWTGPFAVFRTIYHNRFLFWSVVAGFISTFPVVYIPVLNTTVFKHRGLTWEWGLVFGSVILFVAITEMWKAIKRRFRLGLEKNLAVVA</sequence>
<comment type="caution">
    <text evidence="25">The sequence shown here is derived from an EMBL/GenBank/DDBJ whole genome shotgun (WGS) entry which is preliminary data.</text>
</comment>
<dbReference type="Pfam" id="PF13246">
    <property type="entry name" value="Cation_ATPase"/>
    <property type="match status" value="1"/>
</dbReference>
<dbReference type="FunFam" id="2.70.150.10:FF:000016">
    <property type="entry name" value="Calcium-transporting P-type ATPase putative"/>
    <property type="match status" value="1"/>
</dbReference>
<feature type="compositionally biased region" description="Low complexity" evidence="22">
    <location>
        <begin position="15"/>
        <end position="28"/>
    </location>
</feature>
<dbReference type="Pfam" id="PF00690">
    <property type="entry name" value="Cation_ATPase_N"/>
    <property type="match status" value="1"/>
</dbReference>
<keyword evidence="17" id="KW-0739">Sodium transport</keyword>
<evidence type="ECO:0000256" key="7">
    <source>
        <dbReference type="ARBA" id="ARBA00022723"/>
    </source>
</evidence>
<dbReference type="InterPro" id="IPR018303">
    <property type="entry name" value="ATPase_P-typ_P_site"/>
</dbReference>
<dbReference type="SFLD" id="SFLDF00027">
    <property type="entry name" value="p-type_atpase"/>
    <property type="match status" value="1"/>
</dbReference>
<keyword evidence="7" id="KW-0479">Metal-binding</keyword>
<evidence type="ECO:0000256" key="2">
    <source>
        <dbReference type="ARBA" id="ARBA00004651"/>
    </source>
</evidence>
<dbReference type="InterPro" id="IPR008250">
    <property type="entry name" value="ATPase_P-typ_transduc_dom_A_sf"/>
</dbReference>
<evidence type="ECO:0000256" key="16">
    <source>
        <dbReference type="ARBA" id="ARBA00023136"/>
    </source>
</evidence>
<dbReference type="OrthoDB" id="3352408at2759"/>
<dbReference type="Gene3D" id="2.70.150.10">
    <property type="entry name" value="Calcium-transporting ATPase, cytoplasmic transduction domain A"/>
    <property type="match status" value="1"/>
</dbReference>
<evidence type="ECO:0000256" key="18">
    <source>
        <dbReference type="ARBA" id="ARBA00035017"/>
    </source>
</evidence>
<dbReference type="InterPro" id="IPR006414">
    <property type="entry name" value="P-type_ATPase_IID"/>
</dbReference>
<dbReference type="SMART" id="SM00831">
    <property type="entry name" value="Cation_ATPase_N"/>
    <property type="match status" value="1"/>
</dbReference>